<organism evidence="3 4">
    <name type="scientific">Rugosimonospora africana</name>
    <dbReference type="NCBI Taxonomy" id="556532"/>
    <lineage>
        <taxon>Bacteria</taxon>
        <taxon>Bacillati</taxon>
        <taxon>Actinomycetota</taxon>
        <taxon>Actinomycetes</taxon>
        <taxon>Micromonosporales</taxon>
        <taxon>Micromonosporaceae</taxon>
        <taxon>Rugosimonospora</taxon>
    </lineage>
</organism>
<evidence type="ECO:0000313" key="3">
    <source>
        <dbReference type="EMBL" id="GIH17771.1"/>
    </source>
</evidence>
<protein>
    <submittedName>
        <fullName evidence="3">Beta-ketoacyl-ACP reductase</fullName>
    </submittedName>
</protein>
<proteinExistence type="inferred from homology"/>
<accession>A0A8J3VTK5</accession>
<dbReference type="CDD" id="cd05233">
    <property type="entry name" value="SDR_c"/>
    <property type="match status" value="1"/>
</dbReference>
<dbReference type="PANTHER" id="PTHR42760">
    <property type="entry name" value="SHORT-CHAIN DEHYDROGENASES/REDUCTASES FAMILY MEMBER"/>
    <property type="match status" value="1"/>
</dbReference>
<dbReference type="SUPFAM" id="SSF51735">
    <property type="entry name" value="NAD(P)-binding Rossmann-fold domains"/>
    <property type="match status" value="1"/>
</dbReference>
<dbReference type="PROSITE" id="PS00061">
    <property type="entry name" value="ADH_SHORT"/>
    <property type="match status" value="1"/>
</dbReference>
<dbReference type="Proteomes" id="UP000642748">
    <property type="component" value="Unassembled WGS sequence"/>
</dbReference>
<dbReference type="GO" id="GO:0016616">
    <property type="term" value="F:oxidoreductase activity, acting on the CH-OH group of donors, NAD or NADP as acceptor"/>
    <property type="evidence" value="ECO:0007669"/>
    <property type="project" value="TreeGrafter"/>
</dbReference>
<sequence length="269" mass="27427">MNDIDWRTLSLPGIDGSTVAIVLGGGGAIGGETVRALAAMGAKVALVTRDLERSTELAKKVDAEHPVLPGVADLAKPGDLERMVAQVSDGLGTPTVLVNSAAIGAPHNDITAVSRDEVSKLFDVNVVAAYEAAKAVAPGMRTAGYGRIVNVASIAALRVTRGGVAYGVSKAAVISLTEQLAADLAGGGITVNCVSPGQTPTKLRDVNEAAGSPQEQVNGPTNAIPLGRRGRLQDYVGAILFLSSSLAGYITGVDIPVEGGIRLVRPKSF</sequence>
<comment type="similarity">
    <text evidence="1">Belongs to the short-chain dehydrogenases/reductases (SDR) family.</text>
</comment>
<dbReference type="InterPro" id="IPR036291">
    <property type="entry name" value="NAD(P)-bd_dom_sf"/>
</dbReference>
<evidence type="ECO:0000313" key="4">
    <source>
        <dbReference type="Proteomes" id="UP000642748"/>
    </source>
</evidence>
<keyword evidence="4" id="KW-1185">Reference proteome</keyword>
<evidence type="ECO:0000256" key="2">
    <source>
        <dbReference type="ARBA" id="ARBA00023002"/>
    </source>
</evidence>
<dbReference type="GO" id="GO:0030497">
    <property type="term" value="P:fatty acid elongation"/>
    <property type="evidence" value="ECO:0007669"/>
    <property type="project" value="TreeGrafter"/>
</dbReference>
<comment type="caution">
    <text evidence="3">The sequence shown here is derived from an EMBL/GenBank/DDBJ whole genome shotgun (WGS) entry which is preliminary data.</text>
</comment>
<dbReference type="AlphaFoldDB" id="A0A8J3VTK5"/>
<reference evidence="3" key="1">
    <citation type="submission" date="2021-01" db="EMBL/GenBank/DDBJ databases">
        <title>Whole genome shotgun sequence of Rugosimonospora africana NBRC 104875.</title>
        <authorList>
            <person name="Komaki H."/>
            <person name="Tamura T."/>
        </authorList>
    </citation>
    <scope>NUCLEOTIDE SEQUENCE</scope>
    <source>
        <strain evidence="3">NBRC 104875</strain>
    </source>
</reference>
<dbReference type="PRINTS" id="PR00081">
    <property type="entry name" value="GDHRDH"/>
</dbReference>
<dbReference type="InterPro" id="IPR002347">
    <property type="entry name" value="SDR_fam"/>
</dbReference>
<name>A0A8J3VTK5_9ACTN</name>
<dbReference type="PRINTS" id="PR00080">
    <property type="entry name" value="SDRFAMILY"/>
</dbReference>
<gene>
    <name evidence="3" type="primary">fabG_8</name>
    <name evidence="3" type="ORF">Raf01_59430</name>
</gene>
<dbReference type="Gene3D" id="3.40.50.720">
    <property type="entry name" value="NAD(P)-binding Rossmann-like Domain"/>
    <property type="match status" value="1"/>
</dbReference>
<dbReference type="EMBL" id="BONZ01000057">
    <property type="protein sequence ID" value="GIH17771.1"/>
    <property type="molecule type" value="Genomic_DNA"/>
</dbReference>
<evidence type="ECO:0000256" key="1">
    <source>
        <dbReference type="ARBA" id="ARBA00006484"/>
    </source>
</evidence>
<dbReference type="InterPro" id="IPR020904">
    <property type="entry name" value="Sc_DH/Rdtase_CS"/>
</dbReference>
<dbReference type="Pfam" id="PF13561">
    <property type="entry name" value="adh_short_C2"/>
    <property type="match status" value="1"/>
</dbReference>
<dbReference type="FunFam" id="3.40.50.720:FF:000084">
    <property type="entry name" value="Short-chain dehydrogenase reductase"/>
    <property type="match status" value="1"/>
</dbReference>
<dbReference type="PANTHER" id="PTHR42760:SF40">
    <property type="entry name" value="3-OXOACYL-[ACYL-CARRIER-PROTEIN] REDUCTASE, CHLOROPLASTIC"/>
    <property type="match status" value="1"/>
</dbReference>
<keyword evidence="2" id="KW-0560">Oxidoreductase</keyword>